<dbReference type="EMBL" id="SSTJ01000006">
    <property type="protein sequence ID" value="THG37403.1"/>
    <property type="molecule type" value="Genomic_DNA"/>
</dbReference>
<dbReference type="AlphaFoldDB" id="A0A4S4G2E5"/>
<comment type="caution">
    <text evidence="1">The sequence shown here is derived from an EMBL/GenBank/DDBJ whole genome shotgun (WGS) entry which is preliminary data.</text>
</comment>
<dbReference type="RefSeq" id="WP_136434384.1">
    <property type="nucleotide sequence ID" value="NZ_JAAWMV010000005.1"/>
</dbReference>
<name>A0A4S4G2E5_9ACTN</name>
<organism evidence="1 2">
    <name type="scientific">Adlercreutzia caecimuris</name>
    <dbReference type="NCBI Taxonomy" id="671266"/>
    <lineage>
        <taxon>Bacteria</taxon>
        <taxon>Bacillati</taxon>
        <taxon>Actinomycetota</taxon>
        <taxon>Coriobacteriia</taxon>
        <taxon>Eggerthellales</taxon>
        <taxon>Eggerthellaceae</taxon>
        <taxon>Adlercreutzia</taxon>
    </lineage>
</organism>
<evidence type="ECO:0000313" key="2">
    <source>
        <dbReference type="Proteomes" id="UP000308978"/>
    </source>
</evidence>
<gene>
    <name evidence="1" type="ORF">E5986_06495</name>
</gene>
<sequence length="233" mass="24752">MQTRLLGCGSRRKWTACAVGAVVVAVVMGGVFSLFANSTTALGDAAYSDSEKKAMDLRSECVYPFKTNELGMTYGTLDDAPNGQEPDLILARATNGRSGFVSKKEWDEASAADAPAGELRTAQAELESVAAKMLKDEIDEDLQGAEISLEGAAGIIDAMHVGDAPEIDYDAIAKEAARHVEPLEDEPAQQDTALTAEIVEDGYLDVVEATTVYIPVYGVDGRTVIGEFPVTQI</sequence>
<protein>
    <submittedName>
        <fullName evidence="1">Uncharacterized protein</fullName>
    </submittedName>
</protein>
<reference evidence="1 2" key="1">
    <citation type="submission" date="2019-04" db="EMBL/GenBank/DDBJ databases">
        <title>Microbes associate with the intestines of laboratory mice.</title>
        <authorList>
            <person name="Navarre W."/>
            <person name="Wong E."/>
            <person name="Huang K.C."/>
            <person name="Tropini C."/>
            <person name="Ng K."/>
            <person name="Yu B."/>
        </authorList>
    </citation>
    <scope>NUCLEOTIDE SEQUENCE [LARGE SCALE GENOMIC DNA]</scope>
    <source>
        <strain evidence="1 2">NM80_B27</strain>
    </source>
</reference>
<evidence type="ECO:0000313" key="1">
    <source>
        <dbReference type="EMBL" id="THG37403.1"/>
    </source>
</evidence>
<accession>A0A4S4G2E5</accession>
<proteinExistence type="predicted"/>
<dbReference type="Proteomes" id="UP000308978">
    <property type="component" value="Unassembled WGS sequence"/>
</dbReference>